<dbReference type="PROSITE" id="PS51318">
    <property type="entry name" value="TAT"/>
    <property type="match status" value="1"/>
</dbReference>
<dbReference type="InterPro" id="IPR006311">
    <property type="entry name" value="TAT_signal"/>
</dbReference>
<gene>
    <name evidence="2" type="ORF">IDM49_02205</name>
</gene>
<evidence type="ECO:0000313" key="3">
    <source>
        <dbReference type="Proteomes" id="UP000516404"/>
    </source>
</evidence>
<feature type="signal peptide" evidence="1">
    <location>
        <begin position="1"/>
        <end position="31"/>
    </location>
</feature>
<dbReference type="EMBL" id="CP061539">
    <property type="protein sequence ID" value="QNV38121.1"/>
    <property type="molecule type" value="Genomic_DNA"/>
</dbReference>
<dbReference type="AlphaFoldDB" id="A0A7H2BEM5"/>
<accession>A0A7H2BEM5</accession>
<evidence type="ECO:0008006" key="4">
    <source>
        <dbReference type="Google" id="ProtNLM"/>
    </source>
</evidence>
<keyword evidence="3" id="KW-1185">Reference proteome</keyword>
<sequence>MRSHISRRSLAKGVAGATPAVMATAAGPAYASWPKDYTFTASWFYEYETFNNGQCDIGSGYVDYFTFYTDASFNGEAPGFGVTELNNSPTTGVTLNNVQMQVAFPANLITRLTVVQGDYTVSGPTTITMPGAPYNQYDVFTFTFTGQNTGTTSPTNTTWPGSNL</sequence>
<proteinExistence type="predicted"/>
<organism evidence="2 3">
    <name type="scientific">Rothia terrae</name>
    <dbReference type="NCBI Taxonomy" id="396015"/>
    <lineage>
        <taxon>Bacteria</taxon>
        <taxon>Bacillati</taxon>
        <taxon>Actinomycetota</taxon>
        <taxon>Actinomycetes</taxon>
        <taxon>Micrococcales</taxon>
        <taxon>Micrococcaceae</taxon>
        <taxon>Rothia</taxon>
    </lineage>
</organism>
<keyword evidence="1" id="KW-0732">Signal</keyword>
<dbReference type="RefSeq" id="WP_190724871.1">
    <property type="nucleotide sequence ID" value="NZ_CP061539.1"/>
</dbReference>
<dbReference type="KEGG" id="rter:IDM49_02205"/>
<evidence type="ECO:0000256" key="1">
    <source>
        <dbReference type="SAM" id="SignalP"/>
    </source>
</evidence>
<protein>
    <recommendedName>
        <fullName evidence="4">Tat pathway signal sequence domain protein</fullName>
    </recommendedName>
</protein>
<dbReference type="Proteomes" id="UP000516404">
    <property type="component" value="Chromosome"/>
</dbReference>
<dbReference type="GeneID" id="96623037"/>
<name>A0A7H2BEM5_9MICC</name>
<evidence type="ECO:0000313" key="2">
    <source>
        <dbReference type="EMBL" id="QNV38121.1"/>
    </source>
</evidence>
<feature type="chain" id="PRO_5028901392" description="Tat pathway signal sequence domain protein" evidence="1">
    <location>
        <begin position="32"/>
        <end position="164"/>
    </location>
</feature>
<reference evidence="2 3" key="1">
    <citation type="submission" date="2020-09" db="EMBL/GenBank/DDBJ databases">
        <title>Investigation of environmental microbes.</title>
        <authorList>
            <person name="Ou Y."/>
            <person name="Kang Q."/>
        </authorList>
    </citation>
    <scope>NUCLEOTIDE SEQUENCE [LARGE SCALE GENOMIC DNA]</scope>
    <source>
        <strain evidence="2 3">KJZ-14</strain>
    </source>
</reference>